<dbReference type="Proteomes" id="UP000701853">
    <property type="component" value="Chromosome 6"/>
</dbReference>
<proteinExistence type="predicted"/>
<name>A0A8J6D2B5_9ROSI</name>
<dbReference type="InterPro" id="IPR043502">
    <property type="entry name" value="DNA/RNA_pol_sf"/>
</dbReference>
<dbReference type="EMBL" id="JAHUZN010000006">
    <property type="protein sequence ID" value="KAG8490910.1"/>
    <property type="molecule type" value="Genomic_DNA"/>
</dbReference>
<feature type="domain" description="Reverse transcriptase" evidence="1">
    <location>
        <begin position="65"/>
        <end position="127"/>
    </location>
</feature>
<dbReference type="PANTHER" id="PTHR24559:SF444">
    <property type="entry name" value="REVERSE TRANSCRIPTASE DOMAIN-CONTAINING PROTEIN"/>
    <property type="match status" value="1"/>
</dbReference>
<dbReference type="PANTHER" id="PTHR24559">
    <property type="entry name" value="TRANSPOSON TY3-I GAG-POL POLYPROTEIN"/>
    <property type="match status" value="1"/>
</dbReference>
<evidence type="ECO:0000313" key="3">
    <source>
        <dbReference type="Proteomes" id="UP000701853"/>
    </source>
</evidence>
<reference evidence="2 3" key="1">
    <citation type="journal article" date="2021" name="bioRxiv">
        <title>The Gossypium anomalum genome as a resource for cotton improvement and evolutionary analysis of hybrid incompatibility.</title>
        <authorList>
            <person name="Grover C.E."/>
            <person name="Yuan D."/>
            <person name="Arick M.A."/>
            <person name="Miller E.R."/>
            <person name="Hu G."/>
            <person name="Peterson D.G."/>
            <person name="Wendel J.F."/>
            <person name="Udall J.A."/>
        </authorList>
    </citation>
    <scope>NUCLEOTIDE SEQUENCE [LARGE SCALE GENOMIC DNA]</scope>
    <source>
        <strain evidence="2">JFW-Udall</strain>
        <tissue evidence="2">Leaf</tissue>
    </source>
</reference>
<dbReference type="Pfam" id="PF00078">
    <property type="entry name" value="RVT_1"/>
    <property type="match status" value="2"/>
</dbReference>
<dbReference type="InterPro" id="IPR000477">
    <property type="entry name" value="RT_dom"/>
</dbReference>
<dbReference type="Gene3D" id="3.30.70.270">
    <property type="match status" value="1"/>
</dbReference>
<accession>A0A8J6D2B5</accession>
<organism evidence="2 3">
    <name type="scientific">Gossypium anomalum</name>
    <dbReference type="NCBI Taxonomy" id="47600"/>
    <lineage>
        <taxon>Eukaryota</taxon>
        <taxon>Viridiplantae</taxon>
        <taxon>Streptophyta</taxon>
        <taxon>Embryophyta</taxon>
        <taxon>Tracheophyta</taxon>
        <taxon>Spermatophyta</taxon>
        <taxon>Magnoliopsida</taxon>
        <taxon>eudicotyledons</taxon>
        <taxon>Gunneridae</taxon>
        <taxon>Pentapetalae</taxon>
        <taxon>rosids</taxon>
        <taxon>malvids</taxon>
        <taxon>Malvales</taxon>
        <taxon>Malvaceae</taxon>
        <taxon>Malvoideae</taxon>
        <taxon>Gossypium</taxon>
    </lineage>
</organism>
<dbReference type="InterPro" id="IPR043128">
    <property type="entry name" value="Rev_trsase/Diguanyl_cyclase"/>
</dbReference>
<protein>
    <recommendedName>
        <fullName evidence="1">Reverse transcriptase domain-containing protein</fullName>
    </recommendedName>
</protein>
<gene>
    <name evidence="2" type="ORF">CXB51_014732</name>
</gene>
<dbReference type="InterPro" id="IPR053134">
    <property type="entry name" value="RNA-dir_DNA_polymerase"/>
</dbReference>
<dbReference type="AlphaFoldDB" id="A0A8J6D2B5"/>
<sequence length="149" mass="17911">MRLCIDYRQLNTVTIKNKYPLVRINDLFNQLKEATVFSKIDLRSCYYQLRVKDSDVSKTTFKTRIFRPYLDRFVVVFIDDILIFSRDESKHIEHLRIMLQTLRDKELFAKFSKYEFWLRKIGFLGHIVMAEGIRVDSSKILVVIDWKPP</sequence>
<keyword evidence="3" id="KW-1185">Reference proteome</keyword>
<comment type="caution">
    <text evidence="2">The sequence shown here is derived from an EMBL/GenBank/DDBJ whole genome shotgun (WGS) entry which is preliminary data.</text>
</comment>
<evidence type="ECO:0000259" key="1">
    <source>
        <dbReference type="Pfam" id="PF00078"/>
    </source>
</evidence>
<feature type="domain" description="Reverse transcriptase" evidence="1">
    <location>
        <begin position="2"/>
        <end position="64"/>
    </location>
</feature>
<dbReference type="SUPFAM" id="SSF56672">
    <property type="entry name" value="DNA/RNA polymerases"/>
    <property type="match status" value="1"/>
</dbReference>
<dbReference type="FunFam" id="3.30.70.270:FF:000003">
    <property type="entry name" value="Transposon Ty3-G Gag-Pol polyprotein"/>
    <property type="match status" value="1"/>
</dbReference>
<dbReference type="OrthoDB" id="1747086at2759"/>
<dbReference type="CDD" id="cd01647">
    <property type="entry name" value="RT_LTR"/>
    <property type="match status" value="1"/>
</dbReference>
<evidence type="ECO:0000313" key="2">
    <source>
        <dbReference type="EMBL" id="KAG8490910.1"/>
    </source>
</evidence>